<evidence type="ECO:0000256" key="1">
    <source>
        <dbReference type="ARBA" id="ARBA00010751"/>
    </source>
</evidence>
<keyword evidence="4" id="KW-1185">Reference proteome</keyword>
<dbReference type="EMBL" id="JAICCF010000005">
    <property type="protein sequence ID" value="MBW8687923.1"/>
    <property type="molecule type" value="Genomic_DNA"/>
</dbReference>
<accession>A0ABS7GJM7</accession>
<evidence type="ECO:0000313" key="4">
    <source>
        <dbReference type="Proteomes" id="UP000812961"/>
    </source>
</evidence>
<dbReference type="Proteomes" id="UP000812961">
    <property type="component" value="Unassembled WGS sequence"/>
</dbReference>
<keyword evidence="2" id="KW-0175">Coiled coil</keyword>
<feature type="coiled-coil region" evidence="2">
    <location>
        <begin position="185"/>
        <end position="212"/>
    </location>
</feature>
<comment type="similarity">
    <text evidence="1">Belongs to the UPF0145 family.</text>
</comment>
<gene>
    <name evidence="3" type="ORF">K1Y79_26530</name>
</gene>
<sequence>MMTELTACPGCGTKLKSGMFSVNNLLSDERLELIAEFTRTPKKIGCDKCTGPEYFDVLTEFRKRRTVLQDTFRNDLDHIPLATTHSPYNWQYQVLGFATGQSTIGTGLFSELAASWTDMLGMQSESYNRKIAAGEAHCATQLRGKAIQMGGNAIIGLDIDYAELGGDKGMIMVCMSGTVVKLSNMDVLEQAAVDAIERIGQLKEQLFEWERKYPAVLKE</sequence>
<proteinExistence type="inferred from homology"/>
<dbReference type="RefSeq" id="WP_220253238.1">
    <property type="nucleotide sequence ID" value="NZ_JAICCF010000005.1"/>
</dbReference>
<dbReference type="PANTHER" id="PTHR34068:SF1">
    <property type="entry name" value="UPF0145 PROTEIN YBJQ"/>
    <property type="match status" value="1"/>
</dbReference>
<dbReference type="InterPro" id="IPR002765">
    <property type="entry name" value="UPF0145_YbjQ-like"/>
</dbReference>
<name>A0ABS7GJM7_9BACT</name>
<dbReference type="PANTHER" id="PTHR34068">
    <property type="entry name" value="UPF0145 PROTEIN YBJQ"/>
    <property type="match status" value="1"/>
</dbReference>
<protein>
    <submittedName>
        <fullName evidence="3">Heavy metal-binding domain-containing protein</fullName>
    </submittedName>
</protein>
<dbReference type="Gene3D" id="3.30.110.70">
    <property type="entry name" value="Hypothetical protein apc22750. Chain B"/>
    <property type="match status" value="1"/>
</dbReference>
<organism evidence="3 4">
    <name type="scientific">Chitinophaga rhizophila</name>
    <dbReference type="NCBI Taxonomy" id="2866212"/>
    <lineage>
        <taxon>Bacteria</taxon>
        <taxon>Pseudomonadati</taxon>
        <taxon>Bacteroidota</taxon>
        <taxon>Chitinophagia</taxon>
        <taxon>Chitinophagales</taxon>
        <taxon>Chitinophagaceae</taxon>
        <taxon>Chitinophaga</taxon>
    </lineage>
</organism>
<reference evidence="3 4" key="1">
    <citation type="submission" date="2021-08" db="EMBL/GenBank/DDBJ databases">
        <title>The genome sequence of Chitinophaga sp. B61.</title>
        <authorList>
            <person name="Zhang X."/>
        </authorList>
    </citation>
    <scope>NUCLEOTIDE SEQUENCE [LARGE SCALE GENOMIC DNA]</scope>
    <source>
        <strain evidence="3 4">B61</strain>
    </source>
</reference>
<comment type="caution">
    <text evidence="3">The sequence shown here is derived from an EMBL/GenBank/DDBJ whole genome shotgun (WGS) entry which is preliminary data.</text>
</comment>
<dbReference type="InterPro" id="IPR035439">
    <property type="entry name" value="UPF0145_dom_sf"/>
</dbReference>
<evidence type="ECO:0000256" key="2">
    <source>
        <dbReference type="SAM" id="Coils"/>
    </source>
</evidence>
<dbReference type="SUPFAM" id="SSF117782">
    <property type="entry name" value="YbjQ-like"/>
    <property type="match status" value="1"/>
</dbReference>
<dbReference type="Pfam" id="PF01906">
    <property type="entry name" value="YbjQ_1"/>
    <property type="match status" value="1"/>
</dbReference>
<evidence type="ECO:0000313" key="3">
    <source>
        <dbReference type="EMBL" id="MBW8687923.1"/>
    </source>
</evidence>